<dbReference type="Proteomes" id="UP000077202">
    <property type="component" value="Unassembled WGS sequence"/>
</dbReference>
<protein>
    <submittedName>
        <fullName evidence="2">Uncharacterized protein</fullName>
    </submittedName>
</protein>
<dbReference type="EMBL" id="LVLJ01001412">
    <property type="protein sequence ID" value="OAE29774.1"/>
    <property type="molecule type" value="Genomic_DNA"/>
</dbReference>
<dbReference type="AlphaFoldDB" id="A0A176W9S0"/>
<keyword evidence="3" id="KW-1185">Reference proteome</keyword>
<feature type="region of interest" description="Disordered" evidence="1">
    <location>
        <begin position="18"/>
        <end position="52"/>
    </location>
</feature>
<name>A0A176W9S0_MARPO</name>
<feature type="compositionally biased region" description="Low complexity" evidence="1">
    <location>
        <begin position="37"/>
        <end position="46"/>
    </location>
</feature>
<evidence type="ECO:0000256" key="1">
    <source>
        <dbReference type="SAM" id="MobiDB-lite"/>
    </source>
</evidence>
<comment type="caution">
    <text evidence="2">The sequence shown here is derived from an EMBL/GenBank/DDBJ whole genome shotgun (WGS) entry which is preliminary data.</text>
</comment>
<gene>
    <name evidence="2" type="ORF">AXG93_1513s1000</name>
</gene>
<proteinExistence type="predicted"/>
<evidence type="ECO:0000313" key="3">
    <source>
        <dbReference type="Proteomes" id="UP000077202"/>
    </source>
</evidence>
<organism evidence="2 3">
    <name type="scientific">Marchantia polymorpha subsp. ruderalis</name>
    <dbReference type="NCBI Taxonomy" id="1480154"/>
    <lineage>
        <taxon>Eukaryota</taxon>
        <taxon>Viridiplantae</taxon>
        <taxon>Streptophyta</taxon>
        <taxon>Embryophyta</taxon>
        <taxon>Marchantiophyta</taxon>
        <taxon>Marchantiopsida</taxon>
        <taxon>Marchantiidae</taxon>
        <taxon>Marchantiales</taxon>
        <taxon>Marchantiaceae</taxon>
        <taxon>Marchantia</taxon>
    </lineage>
</organism>
<reference evidence="2" key="1">
    <citation type="submission" date="2016-03" db="EMBL/GenBank/DDBJ databases">
        <title>Mechanisms controlling the formation of the plant cell surface in tip-growing cells are functionally conserved among land plants.</title>
        <authorList>
            <person name="Honkanen S."/>
            <person name="Jones V.A."/>
            <person name="Morieri G."/>
            <person name="Champion C."/>
            <person name="Hetherington A.J."/>
            <person name="Kelly S."/>
            <person name="Saint-Marcoux D."/>
            <person name="Proust H."/>
            <person name="Prescott H."/>
            <person name="Dolan L."/>
        </authorList>
    </citation>
    <scope>NUCLEOTIDE SEQUENCE [LARGE SCALE GENOMIC DNA]</scope>
    <source>
        <tissue evidence="2">Whole gametophyte</tissue>
    </source>
</reference>
<accession>A0A176W9S0</accession>
<sequence>MDPNAPAVDYSQAFARARASRLGSMPPHEDSNEESFNRSTESSSSSDHVQNVDGLPVVRHSSRRTFFQFFFCGSRAQAVA</sequence>
<evidence type="ECO:0000313" key="2">
    <source>
        <dbReference type="EMBL" id="OAE29774.1"/>
    </source>
</evidence>